<evidence type="ECO:0000256" key="4">
    <source>
        <dbReference type="ARBA" id="ARBA00023136"/>
    </source>
</evidence>
<dbReference type="InterPro" id="IPR051495">
    <property type="entry name" value="Epithelial_Barrier/Signaling"/>
</dbReference>
<evidence type="ECO:0008006" key="16">
    <source>
        <dbReference type="Google" id="ProtNLM"/>
    </source>
</evidence>
<comment type="caution">
    <text evidence="14">The sequence shown here is derived from an EMBL/GenBank/DDBJ whole genome shotgun (WGS) entry which is preliminary data.</text>
</comment>
<feature type="region of interest" description="Disordered" evidence="7">
    <location>
        <begin position="1421"/>
        <end position="1471"/>
    </location>
</feature>
<feature type="compositionally biased region" description="Basic and acidic residues" evidence="7">
    <location>
        <begin position="1349"/>
        <end position="1364"/>
    </location>
</feature>
<dbReference type="InterPro" id="IPR001846">
    <property type="entry name" value="VWF_type-D"/>
</dbReference>
<feature type="domain" description="NIDO" evidence="12">
    <location>
        <begin position="251"/>
        <end position="414"/>
    </location>
</feature>
<dbReference type="Proteomes" id="UP001162164">
    <property type="component" value="Unassembled WGS sequence"/>
</dbReference>
<feature type="transmembrane region" description="Helical" evidence="8">
    <location>
        <begin position="1193"/>
        <end position="1215"/>
    </location>
</feature>
<evidence type="ECO:0000313" key="14">
    <source>
        <dbReference type="EMBL" id="KAJ8986081.1"/>
    </source>
</evidence>
<keyword evidence="2 8" id="KW-0812">Transmembrane</keyword>
<evidence type="ECO:0000259" key="12">
    <source>
        <dbReference type="PROSITE" id="PS51220"/>
    </source>
</evidence>
<dbReference type="Gene3D" id="2.60.40.10">
    <property type="entry name" value="Immunoglobulins"/>
    <property type="match status" value="1"/>
</dbReference>
<accession>A0ABQ9K7T2</accession>
<feature type="domain" description="Sushi" evidence="11">
    <location>
        <begin position="1123"/>
        <end position="1183"/>
    </location>
</feature>
<dbReference type="PANTHER" id="PTHR13802:SF52">
    <property type="entry name" value="MUCIN-4"/>
    <property type="match status" value="1"/>
</dbReference>
<dbReference type="SUPFAM" id="SSF57535">
    <property type="entry name" value="Complement control module/SCR domain"/>
    <property type="match status" value="1"/>
</dbReference>
<dbReference type="PROSITE" id="PS50856">
    <property type="entry name" value="AMOP"/>
    <property type="match status" value="1"/>
</dbReference>
<evidence type="ECO:0000259" key="13">
    <source>
        <dbReference type="PROSITE" id="PS51233"/>
    </source>
</evidence>
<protein>
    <recommendedName>
        <fullName evidence="16">Protein mesh</fullName>
    </recommendedName>
</protein>
<reference evidence="14" key="1">
    <citation type="journal article" date="2023" name="Insect Mol. Biol.">
        <title>Genome sequencing provides insights into the evolution of gene families encoding plant cell wall-degrading enzymes in longhorned beetles.</title>
        <authorList>
            <person name="Shin N.R."/>
            <person name="Okamura Y."/>
            <person name="Kirsch R."/>
            <person name="Pauchet Y."/>
        </authorList>
    </citation>
    <scope>NUCLEOTIDE SEQUENCE</scope>
    <source>
        <strain evidence="14">MMC_N1</strain>
    </source>
</reference>
<evidence type="ECO:0000256" key="1">
    <source>
        <dbReference type="ARBA" id="ARBA00004370"/>
    </source>
</evidence>
<evidence type="ECO:0000256" key="6">
    <source>
        <dbReference type="PROSITE-ProRule" id="PRU00302"/>
    </source>
</evidence>
<keyword evidence="6" id="KW-0768">Sushi</keyword>
<evidence type="ECO:0000313" key="15">
    <source>
        <dbReference type="Proteomes" id="UP001162164"/>
    </source>
</evidence>
<dbReference type="Pfam" id="PF00084">
    <property type="entry name" value="Sushi"/>
    <property type="match status" value="1"/>
</dbReference>
<dbReference type="InterPro" id="IPR014756">
    <property type="entry name" value="Ig_E-set"/>
</dbReference>
<dbReference type="CDD" id="cd00033">
    <property type="entry name" value="CCP"/>
    <property type="match status" value="1"/>
</dbReference>
<feature type="transmembrane region" description="Helical" evidence="8">
    <location>
        <begin position="1386"/>
        <end position="1413"/>
    </location>
</feature>
<dbReference type="InterPro" id="IPR035976">
    <property type="entry name" value="Sushi/SCR/CCP_sf"/>
</dbReference>
<dbReference type="Gene3D" id="2.10.70.10">
    <property type="entry name" value="Complement Module, domain 1"/>
    <property type="match status" value="1"/>
</dbReference>
<dbReference type="EMBL" id="JAPWTJ010000003">
    <property type="protein sequence ID" value="KAJ8986081.1"/>
    <property type="molecule type" value="Genomic_DNA"/>
</dbReference>
<keyword evidence="9" id="KW-0732">Signal</keyword>
<evidence type="ECO:0000256" key="9">
    <source>
        <dbReference type="SAM" id="SignalP"/>
    </source>
</evidence>
<dbReference type="PROSITE" id="PS51233">
    <property type="entry name" value="VWFD"/>
    <property type="match status" value="1"/>
</dbReference>
<evidence type="ECO:0000256" key="7">
    <source>
        <dbReference type="SAM" id="MobiDB-lite"/>
    </source>
</evidence>
<dbReference type="Pfam" id="PF00094">
    <property type="entry name" value="VWD"/>
    <property type="match status" value="1"/>
</dbReference>
<keyword evidence="3 8" id="KW-1133">Transmembrane helix</keyword>
<dbReference type="SMART" id="SM00723">
    <property type="entry name" value="AMOP"/>
    <property type="match status" value="1"/>
</dbReference>
<evidence type="ECO:0000256" key="3">
    <source>
        <dbReference type="ARBA" id="ARBA00022989"/>
    </source>
</evidence>
<evidence type="ECO:0000256" key="8">
    <source>
        <dbReference type="SAM" id="Phobius"/>
    </source>
</evidence>
<dbReference type="SMART" id="SM00216">
    <property type="entry name" value="VWD"/>
    <property type="match status" value="1"/>
</dbReference>
<sequence>MTSKLLLLSLLLSASVLAQESGLSFDGDVESVPVGDTDIITGPSVEEQNANGNDTGTGLPGSYDIVDNPVESPPQNPDLTNVEIYASDTNTDNVPSNPAVQKTGRSGSYVTYYPSDYDPMTSNIAPQTSDQRGYSGTPYTITASRLDQIRQIFMYPYYDKGGNSDNEGDYQKEIQSSSPQVHKNLNFQLPFFGFRFNYTRVSLNGFLEFSDPPPNYEYPLVFPVKDWPKRNDPSFIGIFFSKCRIGNLRDGDIDRRPPGVYFRMERDLRTRQDQMGVEIRERLRWDIKEGVIGSETFDPKHAIIVTWKNISFNGGFANALYQTNTFQMVLATDEVYTYAMFNYLNIDWTSHTEAGGDTRKGEGGVSAYVGFNAGNGTRSYEYKPYSQESVIRDLTGTGYANGFKGRHLFRIDENILLGSCNRDIDGANLPLMFAPESGNMLGGTVVNITGPCFNLDDQIKCKFDVADIVNGYVVDRNRAICIQPPLSVEGYVRLEIAIGPDAYKWKGQYYVESPATAARKIYFKDTSYHERSPSEIRITWEKYNLTTNENANIRISLWGYRETTIRPSFLHITTLAENVQNTGEYTIVPSQYRSNINEFLTDLKFGFIQINLTESIKVNTFTTTQQTVEITPVIWSRPIPLGWYFQFQWENMYGRNWPQYLCNDWLRTDRYLKNFAHELSQCPCTIQQALADKGKYLPDTDCDKDSNPQCYYNNQAVHCVKTGSPTLEGSEQQCCYDKNGYLMLSYDQQWGSSPRRCHNLGLMPYNEATKVPSLSQWFNDVVPRYLCCLWQEEQAVGCETLRFERRPSQDCVAYQAPGIAGIYGDPHIVTFDDVEYTFNGKGEFVLLKSKIRTDNLEVQGRFEQMDDNANGEVRATQLTSVVARGNSSTIVEVRRRPLDARWRYRLDVIANGKRVFFDRPSLKFQHFPGVTVYTPTYILNQSEVIIMFDNGAGVEVLDNQGYMTARIYLPWTFINKTVGLLGNWSFNQEDDFTLPDGSKVTVVSNINDMQRVYNDFGTKWMVDDVLDNDKGRALFYREFGRSSATYNNISFVPQFLMTPEDIIPSNRSSREQEISRTYAICSTKMYECYYDYAMTLNRDLAHFTQNYKATIYNLKETTRNRVISCGVIATPRFGRKSTFLFIPGTKVTFECNQDFVLVGDARRTCQADGTWDIPDYGYTECLRQQEYSSRQAAITWGIILAVLIPLVLLILYIGYKVYQRFLNTEEDSDWQYDNTKSKMALTMPRSSSPEFSDDDEFQKSPIPSDKSDSGSSILKKRRSYDKTYRTHEPLKDRPEVDFEDKPWDPNVKGYEPDLKDLDSPTSPTFESPRSTISPTSSVQYSVPYNQKSDLVRTDDEKFQQKPDDYAQPLKKSPKERFSQQEYSQRAAGVATGITMAVIIPLILLLVYLAFLFLKKRQNEKEEEEVQGKNYEEQQRRAQEAAARKLTEAEEYSDEEDNNSNVTSTAKETTVY</sequence>
<evidence type="ECO:0000259" key="11">
    <source>
        <dbReference type="PROSITE" id="PS50923"/>
    </source>
</evidence>
<dbReference type="SMART" id="SM00539">
    <property type="entry name" value="NIDO"/>
    <property type="match status" value="1"/>
</dbReference>
<feature type="compositionally biased region" description="Basic and acidic residues" evidence="7">
    <location>
        <begin position="1280"/>
        <end position="1303"/>
    </location>
</feature>
<keyword evidence="15" id="KW-1185">Reference proteome</keyword>
<feature type="domain" description="AMOP" evidence="10">
    <location>
        <begin position="654"/>
        <end position="805"/>
    </location>
</feature>
<dbReference type="Pfam" id="PF03782">
    <property type="entry name" value="AMOP"/>
    <property type="match status" value="1"/>
</dbReference>
<feature type="region of interest" description="Disordered" evidence="7">
    <location>
        <begin position="88"/>
        <end position="107"/>
    </location>
</feature>
<evidence type="ECO:0000259" key="10">
    <source>
        <dbReference type="PROSITE" id="PS50856"/>
    </source>
</evidence>
<feature type="compositionally biased region" description="Basic and acidic residues" evidence="7">
    <location>
        <begin position="1425"/>
        <end position="1447"/>
    </location>
</feature>
<feature type="compositionally biased region" description="Polar residues" evidence="7">
    <location>
        <begin position="1319"/>
        <end position="1348"/>
    </location>
</feature>
<dbReference type="InterPro" id="IPR013783">
    <property type="entry name" value="Ig-like_fold"/>
</dbReference>
<feature type="signal peptide" evidence="9">
    <location>
        <begin position="1"/>
        <end position="18"/>
    </location>
</feature>
<feature type="chain" id="PRO_5045199894" description="Protein mesh" evidence="9">
    <location>
        <begin position="19"/>
        <end position="1471"/>
    </location>
</feature>
<feature type="compositionally biased region" description="Acidic residues" evidence="7">
    <location>
        <begin position="1448"/>
        <end position="1457"/>
    </location>
</feature>
<dbReference type="SUPFAM" id="SSF81296">
    <property type="entry name" value="E set domains"/>
    <property type="match status" value="1"/>
</dbReference>
<feature type="domain" description="VWFD" evidence="13">
    <location>
        <begin position="818"/>
        <end position="1028"/>
    </location>
</feature>
<evidence type="ECO:0000256" key="2">
    <source>
        <dbReference type="ARBA" id="ARBA00022692"/>
    </source>
</evidence>
<keyword evidence="4 8" id="KW-0472">Membrane</keyword>
<comment type="caution">
    <text evidence="6">Lacks conserved residue(s) required for the propagation of feature annotation.</text>
</comment>
<dbReference type="InterPro" id="IPR005533">
    <property type="entry name" value="AMOP_dom"/>
</dbReference>
<keyword evidence="5" id="KW-1015">Disulfide bond</keyword>
<evidence type="ECO:0000256" key="5">
    <source>
        <dbReference type="ARBA" id="ARBA00023157"/>
    </source>
</evidence>
<dbReference type="Pfam" id="PF06119">
    <property type="entry name" value="NIDO"/>
    <property type="match status" value="1"/>
</dbReference>
<dbReference type="SMART" id="SM00032">
    <property type="entry name" value="CCP"/>
    <property type="match status" value="1"/>
</dbReference>
<dbReference type="PROSITE" id="PS51220">
    <property type="entry name" value="NIDO"/>
    <property type="match status" value="1"/>
</dbReference>
<organism evidence="14 15">
    <name type="scientific">Molorchus minor</name>
    <dbReference type="NCBI Taxonomy" id="1323400"/>
    <lineage>
        <taxon>Eukaryota</taxon>
        <taxon>Metazoa</taxon>
        <taxon>Ecdysozoa</taxon>
        <taxon>Arthropoda</taxon>
        <taxon>Hexapoda</taxon>
        <taxon>Insecta</taxon>
        <taxon>Pterygota</taxon>
        <taxon>Neoptera</taxon>
        <taxon>Endopterygota</taxon>
        <taxon>Coleoptera</taxon>
        <taxon>Polyphaga</taxon>
        <taxon>Cucujiformia</taxon>
        <taxon>Chrysomeloidea</taxon>
        <taxon>Cerambycidae</taxon>
        <taxon>Lamiinae</taxon>
        <taxon>Monochamini</taxon>
        <taxon>Molorchus</taxon>
    </lineage>
</organism>
<dbReference type="InterPro" id="IPR003886">
    <property type="entry name" value="NIDO_dom"/>
</dbReference>
<gene>
    <name evidence="14" type="ORF">NQ317_003376</name>
</gene>
<proteinExistence type="predicted"/>
<dbReference type="PANTHER" id="PTHR13802">
    <property type="entry name" value="MUCIN 4-RELATED"/>
    <property type="match status" value="1"/>
</dbReference>
<feature type="compositionally biased region" description="Polar residues" evidence="7">
    <location>
        <begin position="1461"/>
        <end position="1471"/>
    </location>
</feature>
<dbReference type="PROSITE" id="PS50923">
    <property type="entry name" value="SUSHI"/>
    <property type="match status" value="1"/>
</dbReference>
<comment type="subcellular location">
    <subcellularLocation>
        <location evidence="1">Membrane</location>
    </subcellularLocation>
</comment>
<dbReference type="InterPro" id="IPR000436">
    <property type="entry name" value="Sushi_SCR_CCP_dom"/>
</dbReference>
<feature type="region of interest" description="Disordered" evidence="7">
    <location>
        <begin position="1242"/>
        <end position="1379"/>
    </location>
</feature>
<name>A0ABQ9K7T2_9CUCU</name>